<accession>A0A3L8SWY7</accession>
<organism evidence="1 2">
    <name type="scientific">Chloebia gouldiae</name>
    <name type="common">Gouldian finch</name>
    <name type="synonym">Erythrura gouldiae</name>
    <dbReference type="NCBI Taxonomy" id="44316"/>
    <lineage>
        <taxon>Eukaryota</taxon>
        <taxon>Metazoa</taxon>
        <taxon>Chordata</taxon>
        <taxon>Craniata</taxon>
        <taxon>Vertebrata</taxon>
        <taxon>Euteleostomi</taxon>
        <taxon>Archelosauria</taxon>
        <taxon>Archosauria</taxon>
        <taxon>Dinosauria</taxon>
        <taxon>Saurischia</taxon>
        <taxon>Theropoda</taxon>
        <taxon>Coelurosauria</taxon>
        <taxon>Aves</taxon>
        <taxon>Neognathae</taxon>
        <taxon>Neoaves</taxon>
        <taxon>Telluraves</taxon>
        <taxon>Australaves</taxon>
        <taxon>Passeriformes</taxon>
        <taxon>Passeroidea</taxon>
        <taxon>Passeridae</taxon>
        <taxon>Chloebia</taxon>
    </lineage>
</organism>
<reference evidence="1 2" key="1">
    <citation type="journal article" date="2018" name="Proc. R. Soc. B">
        <title>A non-coding region near Follistatin controls head colour polymorphism in the Gouldian finch.</title>
        <authorList>
            <person name="Toomey M.B."/>
            <person name="Marques C.I."/>
            <person name="Andrade P."/>
            <person name="Araujo P.M."/>
            <person name="Sabatino S."/>
            <person name="Gazda M.A."/>
            <person name="Afonso S."/>
            <person name="Lopes R.J."/>
            <person name="Corbo J.C."/>
            <person name="Carneiro M."/>
        </authorList>
    </citation>
    <scope>NUCLEOTIDE SEQUENCE [LARGE SCALE GENOMIC DNA]</scope>
    <source>
        <strain evidence="1">Red01</strain>
        <tissue evidence="1">Muscle</tissue>
    </source>
</reference>
<proteinExistence type="predicted"/>
<gene>
    <name evidence="1" type="ORF">DV515_00001890</name>
</gene>
<protein>
    <submittedName>
        <fullName evidence="1">Uncharacterized protein</fullName>
    </submittedName>
</protein>
<evidence type="ECO:0000313" key="1">
    <source>
        <dbReference type="EMBL" id="RLW10356.1"/>
    </source>
</evidence>
<dbReference type="EMBL" id="QUSF01000004">
    <property type="protein sequence ID" value="RLW10356.1"/>
    <property type="molecule type" value="Genomic_DNA"/>
</dbReference>
<dbReference type="Proteomes" id="UP000276834">
    <property type="component" value="Unassembled WGS sequence"/>
</dbReference>
<evidence type="ECO:0000313" key="2">
    <source>
        <dbReference type="Proteomes" id="UP000276834"/>
    </source>
</evidence>
<dbReference type="AlphaFoldDB" id="A0A3L8SWY7"/>
<keyword evidence="2" id="KW-1185">Reference proteome</keyword>
<comment type="caution">
    <text evidence="1">The sequence shown here is derived from an EMBL/GenBank/DDBJ whole genome shotgun (WGS) entry which is preliminary data.</text>
</comment>
<sequence>MLSALCISHMQSWGLENLLDDHKDTKVYLTLARQPCKVQIASFLKRRGRRLHGTRDLVQAKHKCSLHSHVELQLPWKIMERMFVCMA</sequence>
<name>A0A3L8SWY7_CHLGU</name>